<feature type="transmembrane region" description="Helical" evidence="1">
    <location>
        <begin position="141"/>
        <end position="164"/>
    </location>
</feature>
<comment type="caution">
    <text evidence="2">The sequence shown here is derived from an EMBL/GenBank/DDBJ whole genome shotgun (WGS) entry which is preliminary data.</text>
</comment>
<evidence type="ECO:0000256" key="1">
    <source>
        <dbReference type="SAM" id="Phobius"/>
    </source>
</evidence>
<dbReference type="EMBL" id="JACTNZ010000009">
    <property type="protein sequence ID" value="KAG5530644.1"/>
    <property type="molecule type" value="Genomic_DNA"/>
</dbReference>
<evidence type="ECO:0000313" key="2">
    <source>
        <dbReference type="EMBL" id="KAG5530644.1"/>
    </source>
</evidence>
<name>A0AAV6IVQ4_9ERIC</name>
<dbReference type="PANTHER" id="PTHR31414">
    <property type="entry name" value="TRANSMEMBRANE PROTEIN DDB_G0292058"/>
    <property type="match status" value="1"/>
</dbReference>
<sequence>MEEIAEICCRLALLTLSMLPSVPKDQKEYQFCLTLDLSLGKEKFRLKMGCTHSTKVAVSLLLTALIWALAFNEIEGRPTTIVTSTSPHSGRSLLQAVNVSESLSNSDDTVRVDPLDSFKKYRGGFDITNKHYWSSTIYTGIPGYAIGVLWLLCGLVYGGFLLATTFCCKNNNRKLKKRSPYQKQYYLWHAVLAAFFAVLAIVATGLVLGGNAKFHSRAKTVVNIIIDTANDATETIYNTTGAMRGMSINLEVSNANSQASSFLTSTSQKLDSQAADIQREAKKNRQLIDKGLKIVYILTIVTISVNLIAVLALSVFGILKVRQALKAFLVICWWLTVLCWLFFGVYFFLEKFEGDTCTALEDFQKDPYNSSLSSILPCDELLSARPLLSDVSTGIYNLVNEVNANISELYSNIFQVCNPFSAPPEYTYQPDNCPANSIKIGAIPQLLKTLTCSDTSNGTCQGGLVISATDLQTVENYTTSLQKVLNAYPGLENLVECQSVAEAFSEILHNHCKPLKRYTRMVWAALVFLSVIMVALVLIWTDEAHHQQKHHFSNSSVKPHSMAAEMMEAGVTKSTKDDSNPNPVL</sequence>
<organism evidence="2 3">
    <name type="scientific">Rhododendron griersonianum</name>
    <dbReference type="NCBI Taxonomy" id="479676"/>
    <lineage>
        <taxon>Eukaryota</taxon>
        <taxon>Viridiplantae</taxon>
        <taxon>Streptophyta</taxon>
        <taxon>Embryophyta</taxon>
        <taxon>Tracheophyta</taxon>
        <taxon>Spermatophyta</taxon>
        <taxon>Magnoliopsida</taxon>
        <taxon>eudicotyledons</taxon>
        <taxon>Gunneridae</taxon>
        <taxon>Pentapetalae</taxon>
        <taxon>asterids</taxon>
        <taxon>Ericales</taxon>
        <taxon>Ericaceae</taxon>
        <taxon>Ericoideae</taxon>
        <taxon>Rhodoreae</taxon>
        <taxon>Rhododendron</taxon>
    </lineage>
</organism>
<keyword evidence="1" id="KW-0472">Membrane</keyword>
<keyword evidence="1" id="KW-1133">Transmembrane helix</keyword>
<keyword evidence="3" id="KW-1185">Reference proteome</keyword>
<keyword evidence="1" id="KW-0812">Transmembrane</keyword>
<evidence type="ECO:0000313" key="3">
    <source>
        <dbReference type="Proteomes" id="UP000823749"/>
    </source>
</evidence>
<dbReference type="AlphaFoldDB" id="A0AAV6IVQ4"/>
<reference evidence="2" key="1">
    <citation type="submission" date="2020-08" db="EMBL/GenBank/DDBJ databases">
        <title>Plant Genome Project.</title>
        <authorList>
            <person name="Zhang R.-G."/>
        </authorList>
    </citation>
    <scope>NUCLEOTIDE SEQUENCE</scope>
    <source>
        <strain evidence="2">WSP0</strain>
        <tissue evidence="2">Leaf</tissue>
    </source>
</reference>
<dbReference type="Proteomes" id="UP000823749">
    <property type="component" value="Chromosome 9"/>
</dbReference>
<dbReference type="PANTHER" id="PTHR31414:SF18">
    <property type="entry name" value="TRANSMEMBRANE PROTEIN-RELATED"/>
    <property type="match status" value="1"/>
</dbReference>
<protein>
    <submittedName>
        <fullName evidence="2">Uncharacterized protein</fullName>
    </submittedName>
</protein>
<feature type="transmembrane region" description="Helical" evidence="1">
    <location>
        <begin position="521"/>
        <end position="540"/>
    </location>
</feature>
<feature type="transmembrane region" description="Helical" evidence="1">
    <location>
        <begin position="294"/>
        <end position="316"/>
    </location>
</feature>
<gene>
    <name evidence="2" type="ORF">RHGRI_025569</name>
</gene>
<feature type="transmembrane region" description="Helical" evidence="1">
    <location>
        <begin position="328"/>
        <end position="349"/>
    </location>
</feature>
<dbReference type="GO" id="GO:0016020">
    <property type="term" value="C:membrane"/>
    <property type="evidence" value="ECO:0007669"/>
    <property type="project" value="TreeGrafter"/>
</dbReference>
<feature type="transmembrane region" description="Helical" evidence="1">
    <location>
        <begin position="185"/>
        <end position="208"/>
    </location>
</feature>
<proteinExistence type="predicted"/>
<dbReference type="InterPro" id="IPR040283">
    <property type="entry name" value="DDB_G0292058-like"/>
</dbReference>
<accession>A0AAV6IVQ4</accession>